<evidence type="ECO:0000313" key="3">
    <source>
        <dbReference type="Proteomes" id="UP000188184"/>
    </source>
</evidence>
<dbReference type="RefSeq" id="WP_077588971.1">
    <property type="nucleotide sequence ID" value="NZ_CP019640.1"/>
</dbReference>
<feature type="chain" id="PRO_5039364422" evidence="1">
    <location>
        <begin position="22"/>
        <end position="180"/>
    </location>
</feature>
<dbReference type="OrthoDB" id="1954789at2"/>
<keyword evidence="3" id="KW-1185">Reference proteome</keyword>
<accession>A0A1Q2KXZ8</accession>
<sequence>MKLIVLSLLLLLLIGCGTTEGTMNEPETEPADEPAETITAMPAEMPEDFDFSIRYGITSKNEVDTFDDTVTKDLITNGTASADIKLSDEEMKLVYEKMQKINAMAPKELVPDAGCIHTPHEVDIWKIQALGEIITHEVSQKYCELTEDAQELLNLRKFIVDLIEEKEAYEELPEAEGGYA</sequence>
<protein>
    <submittedName>
        <fullName evidence="2">Uncharacterized protein</fullName>
    </submittedName>
</protein>
<dbReference type="EMBL" id="CP019640">
    <property type="protein sequence ID" value="AQQ53088.1"/>
    <property type="molecule type" value="Genomic_DNA"/>
</dbReference>
<dbReference type="AlphaFoldDB" id="A0A1Q2KXZ8"/>
<reference evidence="2 3" key="1">
    <citation type="submission" date="2017-02" db="EMBL/GenBank/DDBJ databases">
        <title>The complete genomic sequence of a novel cold adapted crude oil-degrading bacterium Planococcus qaidamina Y42.</title>
        <authorList>
            <person name="Yang R."/>
        </authorList>
    </citation>
    <scope>NUCLEOTIDE SEQUENCE [LARGE SCALE GENOMIC DNA]</scope>
    <source>
        <strain evidence="2 3">Y42</strain>
    </source>
</reference>
<name>A0A1Q2KXZ8_9BACL</name>
<evidence type="ECO:0000256" key="1">
    <source>
        <dbReference type="SAM" id="SignalP"/>
    </source>
</evidence>
<dbReference type="PROSITE" id="PS51257">
    <property type="entry name" value="PROKAR_LIPOPROTEIN"/>
    <property type="match status" value="1"/>
</dbReference>
<dbReference type="Proteomes" id="UP000188184">
    <property type="component" value="Chromosome"/>
</dbReference>
<gene>
    <name evidence="2" type="ORF">B0X71_08270</name>
</gene>
<feature type="signal peptide" evidence="1">
    <location>
        <begin position="1"/>
        <end position="21"/>
    </location>
</feature>
<keyword evidence="1" id="KW-0732">Signal</keyword>
<evidence type="ECO:0000313" key="2">
    <source>
        <dbReference type="EMBL" id="AQQ53088.1"/>
    </source>
</evidence>
<dbReference type="KEGG" id="pmar:B0X71_08270"/>
<proteinExistence type="predicted"/>
<organism evidence="2 3">
    <name type="scientific">Planococcus lenghuensis</name>
    <dbReference type="NCBI Taxonomy" id="2213202"/>
    <lineage>
        <taxon>Bacteria</taxon>
        <taxon>Bacillati</taxon>
        <taxon>Bacillota</taxon>
        <taxon>Bacilli</taxon>
        <taxon>Bacillales</taxon>
        <taxon>Caryophanaceae</taxon>
        <taxon>Planococcus</taxon>
    </lineage>
</organism>